<dbReference type="InterPro" id="IPR046346">
    <property type="entry name" value="Aminoacid_DH-like_N_sf"/>
</dbReference>
<feature type="domain" description="Quinate/shikimate 5-dehydrogenase/glutamyl-tRNA reductase" evidence="9">
    <location>
        <begin position="119"/>
        <end position="200"/>
    </location>
</feature>
<evidence type="ECO:0000313" key="12">
    <source>
        <dbReference type="EMBL" id="MFD1486068.1"/>
    </source>
</evidence>
<dbReference type="Pfam" id="PF01488">
    <property type="entry name" value="Shikimate_DH"/>
    <property type="match status" value="1"/>
</dbReference>
<feature type="domain" description="SDH C-terminal" evidence="11">
    <location>
        <begin position="251"/>
        <end position="279"/>
    </location>
</feature>
<evidence type="ECO:0000256" key="3">
    <source>
        <dbReference type="ARBA" id="ARBA00022605"/>
    </source>
</evidence>
<protein>
    <recommendedName>
        <fullName evidence="2 8">Shikimate dehydrogenase (NADP(+))</fullName>
        <shortName evidence="8">SDH</shortName>
        <ecNumber evidence="2 8">1.1.1.25</ecNumber>
    </recommendedName>
</protein>
<dbReference type="Gene3D" id="3.40.50.10860">
    <property type="entry name" value="Leucine Dehydrogenase, chain A, domain 1"/>
    <property type="match status" value="1"/>
</dbReference>
<organism evidence="12 13">
    <name type="scientific">Lacticaseibacillus baoqingensis</name>
    <dbReference type="NCBI Taxonomy" id="2486013"/>
    <lineage>
        <taxon>Bacteria</taxon>
        <taxon>Bacillati</taxon>
        <taxon>Bacillota</taxon>
        <taxon>Bacilli</taxon>
        <taxon>Lactobacillales</taxon>
        <taxon>Lactobacillaceae</taxon>
        <taxon>Lacticaseibacillus</taxon>
    </lineage>
</organism>
<dbReference type="InterPro" id="IPR036291">
    <property type="entry name" value="NAD(P)-bd_dom_sf"/>
</dbReference>
<feature type="binding site" evidence="8">
    <location>
        <position position="229"/>
    </location>
    <ligand>
        <name>shikimate</name>
        <dbReference type="ChEBI" id="CHEBI:36208"/>
    </ligand>
</feature>
<dbReference type="GO" id="GO:0004764">
    <property type="term" value="F:shikimate 3-dehydrogenase (NADP+) activity"/>
    <property type="evidence" value="ECO:0007669"/>
    <property type="project" value="UniProtKB-EC"/>
</dbReference>
<comment type="similarity">
    <text evidence="8">Belongs to the shikimate dehydrogenase family.</text>
</comment>
<dbReference type="InterPro" id="IPR041121">
    <property type="entry name" value="SDH_C"/>
</dbReference>
<evidence type="ECO:0000256" key="7">
    <source>
        <dbReference type="ARBA" id="ARBA00049442"/>
    </source>
</evidence>
<comment type="function">
    <text evidence="8">Involved in the biosynthesis of the chorismate, which leads to the biosynthesis of aromatic amino acids. Catalyzes the reversible NADPH linked reduction of 3-dehydroshikimate (DHSA) to yield shikimate (SA).</text>
</comment>
<dbReference type="Proteomes" id="UP001597252">
    <property type="component" value="Unassembled WGS sequence"/>
</dbReference>
<dbReference type="NCBIfam" id="TIGR00507">
    <property type="entry name" value="aroE"/>
    <property type="match status" value="1"/>
</dbReference>
<feature type="binding site" evidence="8">
    <location>
        <position position="66"/>
    </location>
    <ligand>
        <name>shikimate</name>
        <dbReference type="ChEBI" id="CHEBI:36208"/>
    </ligand>
</feature>
<evidence type="ECO:0000256" key="5">
    <source>
        <dbReference type="ARBA" id="ARBA00023002"/>
    </source>
</evidence>
<dbReference type="InterPro" id="IPR006151">
    <property type="entry name" value="Shikm_DH/Glu-tRNA_Rdtase"/>
</dbReference>
<dbReference type="RefSeq" id="WP_125750063.1">
    <property type="nucleotide sequence ID" value="NZ_JBHTON010000053.1"/>
</dbReference>
<name>A0ABW4EAM2_9LACO</name>
<dbReference type="EC" id="1.1.1.25" evidence="2 8"/>
<feature type="domain" description="Shikimate dehydrogenase substrate binding N-terminal" evidence="10">
    <location>
        <begin position="11"/>
        <end position="93"/>
    </location>
</feature>
<dbReference type="Pfam" id="PF18317">
    <property type="entry name" value="SDH_C"/>
    <property type="match status" value="1"/>
</dbReference>
<dbReference type="SUPFAM" id="SSF53223">
    <property type="entry name" value="Aminoacid dehydrogenase-like, N-terminal domain"/>
    <property type="match status" value="1"/>
</dbReference>
<dbReference type="InterPro" id="IPR022893">
    <property type="entry name" value="Shikimate_DH_fam"/>
</dbReference>
<comment type="catalytic activity">
    <reaction evidence="7 8">
        <text>shikimate + NADP(+) = 3-dehydroshikimate + NADPH + H(+)</text>
        <dbReference type="Rhea" id="RHEA:17737"/>
        <dbReference type="ChEBI" id="CHEBI:15378"/>
        <dbReference type="ChEBI" id="CHEBI:16630"/>
        <dbReference type="ChEBI" id="CHEBI:36208"/>
        <dbReference type="ChEBI" id="CHEBI:57783"/>
        <dbReference type="ChEBI" id="CHEBI:58349"/>
        <dbReference type="EC" id="1.1.1.25"/>
    </reaction>
</comment>
<keyword evidence="13" id="KW-1185">Reference proteome</keyword>
<evidence type="ECO:0000259" key="11">
    <source>
        <dbReference type="Pfam" id="PF18317"/>
    </source>
</evidence>
<evidence type="ECO:0000256" key="1">
    <source>
        <dbReference type="ARBA" id="ARBA00004871"/>
    </source>
</evidence>
<dbReference type="EMBL" id="JBHTON010000053">
    <property type="protein sequence ID" value="MFD1486068.1"/>
    <property type="molecule type" value="Genomic_DNA"/>
</dbReference>
<evidence type="ECO:0000256" key="8">
    <source>
        <dbReference type="HAMAP-Rule" id="MF_00222"/>
    </source>
</evidence>
<dbReference type="InterPro" id="IPR013708">
    <property type="entry name" value="Shikimate_DH-bd_N"/>
</dbReference>
<evidence type="ECO:0000313" key="13">
    <source>
        <dbReference type="Proteomes" id="UP001597252"/>
    </source>
</evidence>
<dbReference type="CDD" id="cd01065">
    <property type="entry name" value="NAD_bind_Shikimate_DH"/>
    <property type="match status" value="1"/>
</dbReference>
<reference evidence="13" key="1">
    <citation type="journal article" date="2019" name="Int. J. Syst. Evol. Microbiol.">
        <title>The Global Catalogue of Microorganisms (GCM) 10K type strain sequencing project: providing services to taxonomists for standard genome sequencing and annotation.</title>
        <authorList>
            <consortium name="The Broad Institute Genomics Platform"/>
            <consortium name="The Broad Institute Genome Sequencing Center for Infectious Disease"/>
            <person name="Wu L."/>
            <person name="Ma J."/>
        </authorList>
    </citation>
    <scope>NUCLEOTIDE SEQUENCE [LARGE SCALE GENOMIC DNA]</scope>
    <source>
        <strain evidence="13">CCM 8903</strain>
    </source>
</reference>
<accession>A0ABW4EAM2</accession>
<comment type="pathway">
    <text evidence="1 8">Metabolic intermediate biosynthesis; chorismate biosynthesis; chorismate from D-erythrose 4-phosphate and phosphoenolpyruvate: step 4/7.</text>
</comment>
<evidence type="ECO:0000256" key="4">
    <source>
        <dbReference type="ARBA" id="ARBA00022857"/>
    </source>
</evidence>
<comment type="caution">
    <text evidence="12">The sequence shown here is derived from an EMBL/GenBank/DDBJ whole genome shotgun (WGS) entry which is preliminary data.</text>
</comment>
<proteinExistence type="inferred from homology"/>
<dbReference type="PANTHER" id="PTHR21089:SF1">
    <property type="entry name" value="BIFUNCTIONAL 3-DEHYDROQUINATE DEHYDRATASE_SHIKIMATE DEHYDROGENASE, CHLOROPLASTIC"/>
    <property type="match status" value="1"/>
</dbReference>
<keyword evidence="3 8" id="KW-0028">Amino-acid biosynthesis</keyword>
<feature type="binding site" evidence="8">
    <location>
        <begin position="129"/>
        <end position="133"/>
    </location>
    <ligand>
        <name>NADP(+)</name>
        <dbReference type="ChEBI" id="CHEBI:58349"/>
    </ligand>
</feature>
<gene>
    <name evidence="8" type="primary">aroE</name>
    <name evidence="12" type="ORF">ACFQ5J_12620</name>
</gene>
<evidence type="ECO:0000256" key="2">
    <source>
        <dbReference type="ARBA" id="ARBA00012962"/>
    </source>
</evidence>
<feature type="binding site" evidence="8">
    <location>
        <begin position="19"/>
        <end position="21"/>
    </location>
    <ligand>
        <name>shikimate</name>
        <dbReference type="ChEBI" id="CHEBI:36208"/>
    </ligand>
</feature>
<keyword evidence="5 8" id="KW-0560">Oxidoreductase</keyword>
<evidence type="ECO:0000256" key="6">
    <source>
        <dbReference type="ARBA" id="ARBA00023141"/>
    </source>
</evidence>
<dbReference type="Pfam" id="PF08501">
    <property type="entry name" value="Shikimate_dh_N"/>
    <property type="match status" value="1"/>
</dbReference>
<feature type="binding site" evidence="8">
    <location>
        <position position="227"/>
    </location>
    <ligand>
        <name>NADP(+)</name>
        <dbReference type="ChEBI" id="CHEBI:58349"/>
    </ligand>
</feature>
<keyword evidence="6 8" id="KW-0057">Aromatic amino acid biosynthesis</keyword>
<dbReference type="PANTHER" id="PTHR21089">
    <property type="entry name" value="SHIKIMATE DEHYDROGENASE"/>
    <property type="match status" value="1"/>
</dbReference>
<feature type="binding site" evidence="8">
    <location>
        <position position="251"/>
    </location>
    <ligand>
        <name>NADP(+)</name>
        <dbReference type="ChEBI" id="CHEBI:58349"/>
    </ligand>
</feature>
<sequence length="287" mass="29440">MIDAKTKLYGLIAHPSQHSLSPAMHNFAFEQLKINARYLAFDVTPATLAEAIAGLRAFGIGGVNLSMPLKEAVLPLLDELDPLAKLAGSVNTIVNQGGRLYGYTTDGVGVVAALPQRLSLKTSRAVLFGAGGAARSAALALGQAGVAELVIINRHQAAAETLAAQVNQATGVNVTVCALADTPQVGALVAASQLVINATSLGMGTQQNTSPLADAGALNAQQVVLDMVYAPLNTRFLQQAAAAGVHDRLNGLALLVAQGAASFKLWTGANMPTAAVEAHLSTLLAQH</sequence>
<comment type="subunit">
    <text evidence="8">Homodimer.</text>
</comment>
<dbReference type="SUPFAM" id="SSF51735">
    <property type="entry name" value="NAD(P)-binding Rossmann-fold domains"/>
    <property type="match status" value="1"/>
</dbReference>
<dbReference type="InterPro" id="IPR011342">
    <property type="entry name" value="Shikimate_DH"/>
</dbReference>
<feature type="binding site" evidence="8">
    <location>
        <position position="91"/>
    </location>
    <ligand>
        <name>shikimate</name>
        <dbReference type="ChEBI" id="CHEBI:36208"/>
    </ligand>
</feature>
<feature type="binding site" evidence="8">
    <location>
        <position position="106"/>
    </location>
    <ligand>
        <name>shikimate</name>
        <dbReference type="ChEBI" id="CHEBI:36208"/>
    </ligand>
</feature>
<evidence type="ECO:0000259" key="10">
    <source>
        <dbReference type="Pfam" id="PF08501"/>
    </source>
</evidence>
<keyword evidence="4 8" id="KW-0521">NADP</keyword>
<dbReference type="Gene3D" id="3.40.50.720">
    <property type="entry name" value="NAD(P)-binding Rossmann-like Domain"/>
    <property type="match status" value="1"/>
</dbReference>
<dbReference type="HAMAP" id="MF_00222">
    <property type="entry name" value="Shikimate_DH_AroE"/>
    <property type="match status" value="1"/>
</dbReference>
<evidence type="ECO:0000259" key="9">
    <source>
        <dbReference type="Pfam" id="PF01488"/>
    </source>
</evidence>
<comment type="caution">
    <text evidence="8">Lacks conserved residue(s) required for the propagation of feature annotation.</text>
</comment>
<dbReference type="NCBIfam" id="NF001319">
    <property type="entry name" value="PRK00258.3-3"/>
    <property type="match status" value="1"/>
</dbReference>
<feature type="active site" description="Proton acceptor" evidence="8">
    <location>
        <position position="70"/>
    </location>
</feature>
<feature type="binding site" evidence="8">
    <location>
        <position position="258"/>
    </location>
    <ligand>
        <name>shikimate</name>
        <dbReference type="ChEBI" id="CHEBI:36208"/>
    </ligand>
</feature>